<evidence type="ECO:0000256" key="7">
    <source>
        <dbReference type="ARBA" id="ARBA00023034"/>
    </source>
</evidence>
<evidence type="ECO:0000256" key="8">
    <source>
        <dbReference type="ARBA" id="ARBA00023136"/>
    </source>
</evidence>
<evidence type="ECO:0000256" key="9">
    <source>
        <dbReference type="SAM" id="Phobius"/>
    </source>
</evidence>
<keyword evidence="4 9" id="KW-0812">Transmembrane</keyword>
<dbReference type="GO" id="GO:0005829">
    <property type="term" value="C:cytosol"/>
    <property type="evidence" value="ECO:0007669"/>
    <property type="project" value="GOC"/>
</dbReference>
<keyword evidence="6 9" id="KW-1133">Transmembrane helix</keyword>
<feature type="transmembrane region" description="Helical" evidence="9">
    <location>
        <begin position="25"/>
        <end position="43"/>
    </location>
</feature>
<feature type="transmembrane region" description="Helical" evidence="9">
    <location>
        <begin position="123"/>
        <end position="145"/>
    </location>
</feature>
<dbReference type="InterPro" id="IPR019185">
    <property type="entry name" value="Integral_membrane_SYS1-rel"/>
</dbReference>
<comment type="similarity">
    <text evidence="2">Belongs to the SYS1 family.</text>
</comment>
<comment type="caution">
    <text evidence="10">The sequence shown here is derived from an EMBL/GenBank/DDBJ whole genome shotgun (WGS) entry which is preliminary data.</text>
</comment>
<comment type="subcellular location">
    <subcellularLocation>
        <location evidence="1">Golgi apparatus membrane</location>
        <topology evidence="1">Multi-pass membrane protein</topology>
    </subcellularLocation>
</comment>
<dbReference type="Proteomes" id="UP001050691">
    <property type="component" value="Unassembled WGS sequence"/>
</dbReference>
<dbReference type="PANTHER" id="PTHR12952">
    <property type="entry name" value="SYS1"/>
    <property type="match status" value="1"/>
</dbReference>
<dbReference type="PANTHER" id="PTHR12952:SF0">
    <property type="entry name" value="PROTEIN SYS1 HOMOLOG"/>
    <property type="match status" value="1"/>
</dbReference>
<feature type="transmembrane region" description="Helical" evidence="9">
    <location>
        <begin position="152"/>
        <end position="173"/>
    </location>
</feature>
<evidence type="ECO:0000313" key="11">
    <source>
        <dbReference type="Proteomes" id="UP001050691"/>
    </source>
</evidence>
<evidence type="ECO:0008006" key="12">
    <source>
        <dbReference type="Google" id="ProtNLM"/>
    </source>
</evidence>
<dbReference type="GO" id="GO:0034067">
    <property type="term" value="P:protein localization to Golgi apparatus"/>
    <property type="evidence" value="ECO:0007669"/>
    <property type="project" value="TreeGrafter"/>
</dbReference>
<organism evidence="10 11">
    <name type="scientific">Clathrus columnatus</name>
    <dbReference type="NCBI Taxonomy" id="1419009"/>
    <lineage>
        <taxon>Eukaryota</taxon>
        <taxon>Fungi</taxon>
        <taxon>Dikarya</taxon>
        <taxon>Basidiomycota</taxon>
        <taxon>Agaricomycotina</taxon>
        <taxon>Agaricomycetes</taxon>
        <taxon>Phallomycetidae</taxon>
        <taxon>Phallales</taxon>
        <taxon>Clathraceae</taxon>
        <taxon>Clathrus</taxon>
    </lineage>
</organism>
<keyword evidence="8 9" id="KW-0472">Membrane</keyword>
<protein>
    <recommendedName>
        <fullName evidence="12">Integral membrane protein S linking to the trans Golgi network-domain-containing protein</fullName>
    </recommendedName>
</protein>
<evidence type="ECO:0000256" key="4">
    <source>
        <dbReference type="ARBA" id="ARBA00022692"/>
    </source>
</evidence>
<name>A0AAV5AFR4_9AGAM</name>
<evidence type="ECO:0000256" key="5">
    <source>
        <dbReference type="ARBA" id="ARBA00022927"/>
    </source>
</evidence>
<dbReference type="GO" id="GO:0006895">
    <property type="term" value="P:Golgi to endosome transport"/>
    <property type="evidence" value="ECO:0007669"/>
    <property type="project" value="TreeGrafter"/>
</dbReference>
<accession>A0AAV5AFR4</accession>
<dbReference type="Pfam" id="PF09801">
    <property type="entry name" value="SYS1"/>
    <property type="match status" value="1"/>
</dbReference>
<evidence type="ECO:0000256" key="6">
    <source>
        <dbReference type="ARBA" id="ARBA00022989"/>
    </source>
</evidence>
<keyword evidence="11" id="KW-1185">Reference proteome</keyword>
<evidence type="ECO:0000256" key="2">
    <source>
        <dbReference type="ARBA" id="ARBA00008160"/>
    </source>
</evidence>
<proteinExistence type="inferred from homology"/>
<evidence type="ECO:0000256" key="1">
    <source>
        <dbReference type="ARBA" id="ARBA00004653"/>
    </source>
</evidence>
<evidence type="ECO:0000256" key="3">
    <source>
        <dbReference type="ARBA" id="ARBA00022448"/>
    </source>
</evidence>
<gene>
    <name evidence="10" type="ORF">Clacol_005762</name>
</gene>
<dbReference type="GO" id="GO:0000139">
    <property type="term" value="C:Golgi membrane"/>
    <property type="evidence" value="ECO:0007669"/>
    <property type="project" value="UniProtKB-SubCell"/>
</dbReference>
<feature type="transmembrane region" description="Helical" evidence="9">
    <location>
        <begin position="179"/>
        <end position="196"/>
    </location>
</feature>
<keyword evidence="5" id="KW-0653">Protein transport</keyword>
<keyword evidence="3" id="KW-0813">Transport</keyword>
<sequence>MPSSKPTKIHWDPWLILSQVISMQAIHYLTLCFIIPPLLGIFAEQTSLAYEVLTKSSGGAANVGFVMDWREMCSRPTIRGLQGRSQLGWTSFTGAYSSGKKIGFDALKNQTLVHMSEGRIDPRRGWCIAIAWLVACMIDVFYLFLFIRRPRLILDFVLTFVLNHVILTAYYSAALPSAIFFWVIVLGGAFITITLAEQLCVKRELEEGLAVGGVIADSEASGGRSLELMALSNN</sequence>
<reference evidence="10" key="1">
    <citation type="submission" date="2021-10" db="EMBL/GenBank/DDBJ databases">
        <title>De novo Genome Assembly of Clathrus columnatus (Basidiomycota, Fungi) Using Illumina and Nanopore Sequence Data.</title>
        <authorList>
            <person name="Ogiso-Tanaka E."/>
            <person name="Itagaki H."/>
            <person name="Hosoya T."/>
            <person name="Hosaka K."/>
        </authorList>
    </citation>
    <scope>NUCLEOTIDE SEQUENCE</scope>
    <source>
        <strain evidence="10">MO-923</strain>
    </source>
</reference>
<keyword evidence="7" id="KW-0333">Golgi apparatus</keyword>
<dbReference type="GO" id="GO:0043001">
    <property type="term" value="P:Golgi to plasma membrane protein transport"/>
    <property type="evidence" value="ECO:0007669"/>
    <property type="project" value="TreeGrafter"/>
</dbReference>
<dbReference type="AlphaFoldDB" id="A0AAV5AFR4"/>
<dbReference type="EMBL" id="BPWL01000006">
    <property type="protein sequence ID" value="GJJ11529.1"/>
    <property type="molecule type" value="Genomic_DNA"/>
</dbReference>
<dbReference type="GO" id="GO:0005802">
    <property type="term" value="C:trans-Golgi network"/>
    <property type="evidence" value="ECO:0007669"/>
    <property type="project" value="TreeGrafter"/>
</dbReference>
<evidence type="ECO:0000313" key="10">
    <source>
        <dbReference type="EMBL" id="GJJ11529.1"/>
    </source>
</evidence>